<keyword evidence="1" id="KW-0812">Transmembrane</keyword>
<feature type="transmembrane region" description="Helical" evidence="1">
    <location>
        <begin position="96"/>
        <end position="118"/>
    </location>
</feature>
<keyword evidence="1" id="KW-0472">Membrane</keyword>
<keyword evidence="1" id="KW-1133">Transmembrane helix</keyword>
<feature type="transmembrane region" description="Helical" evidence="1">
    <location>
        <begin position="43"/>
        <end position="62"/>
    </location>
</feature>
<sequence>MKWLGLIAVLVVATIVILASKGQLPAEIKALYNFPGGDKVGHILLMGTLSFFVNLAVVSTLVGRPTRKIVITTAILGLVIALEEVTQQFFSTRTFSLLDLLASFLGLIIAAVIVNFIAGKKQS</sequence>
<evidence type="ECO:0000313" key="2">
    <source>
        <dbReference type="EMBL" id="MDE1461787.1"/>
    </source>
</evidence>
<evidence type="ECO:0000313" key="3">
    <source>
        <dbReference type="Proteomes" id="UP001528823"/>
    </source>
</evidence>
<feature type="transmembrane region" description="Helical" evidence="1">
    <location>
        <begin position="69"/>
        <end position="90"/>
    </location>
</feature>
<dbReference type="RefSeq" id="WP_274688143.1">
    <property type="nucleotide sequence ID" value="NZ_JAPMOU010000006.1"/>
</dbReference>
<protein>
    <submittedName>
        <fullName evidence="2">VanZ family protein</fullName>
    </submittedName>
</protein>
<dbReference type="EMBL" id="JAPMOU010000006">
    <property type="protein sequence ID" value="MDE1461787.1"/>
    <property type="molecule type" value="Genomic_DNA"/>
</dbReference>
<accession>A0ABT5U8C4</accession>
<proteinExistence type="predicted"/>
<name>A0ABT5U8C4_9GAMM</name>
<gene>
    <name evidence="2" type="ORF">ORQ98_07380</name>
</gene>
<comment type="caution">
    <text evidence="2">The sequence shown here is derived from an EMBL/GenBank/DDBJ whole genome shotgun (WGS) entry which is preliminary data.</text>
</comment>
<dbReference type="NCBIfam" id="NF037970">
    <property type="entry name" value="vanZ_1"/>
    <property type="match status" value="1"/>
</dbReference>
<keyword evidence="3" id="KW-1185">Reference proteome</keyword>
<reference evidence="2 3" key="1">
    <citation type="submission" date="2022-11" db="EMBL/GenBank/DDBJ databases">
        <title>Spartinivicinus poritis sp. nov., isolated from scleractinian coral Porites lutea.</title>
        <authorList>
            <person name="Zhang G."/>
            <person name="Cai L."/>
            <person name="Wei Q."/>
        </authorList>
    </citation>
    <scope>NUCLEOTIDE SEQUENCE [LARGE SCALE GENOMIC DNA]</scope>
    <source>
        <strain evidence="2 3">A2-2</strain>
    </source>
</reference>
<organism evidence="2 3">
    <name type="scientific">Spartinivicinus poritis</name>
    <dbReference type="NCBI Taxonomy" id="2994640"/>
    <lineage>
        <taxon>Bacteria</taxon>
        <taxon>Pseudomonadati</taxon>
        <taxon>Pseudomonadota</taxon>
        <taxon>Gammaproteobacteria</taxon>
        <taxon>Oceanospirillales</taxon>
        <taxon>Zooshikellaceae</taxon>
        <taxon>Spartinivicinus</taxon>
    </lineage>
</organism>
<dbReference type="Proteomes" id="UP001528823">
    <property type="component" value="Unassembled WGS sequence"/>
</dbReference>
<evidence type="ECO:0000256" key="1">
    <source>
        <dbReference type="SAM" id="Phobius"/>
    </source>
</evidence>